<dbReference type="Proteomes" id="UP000049983">
    <property type="component" value="Unassembled WGS sequence"/>
</dbReference>
<evidence type="ECO:0000256" key="6">
    <source>
        <dbReference type="SAM" id="MobiDB-lite"/>
    </source>
</evidence>
<dbReference type="STRING" id="311410.LA5095_02708"/>
<evidence type="ECO:0000259" key="7">
    <source>
        <dbReference type="PROSITE" id="PS50995"/>
    </source>
</evidence>
<dbReference type="Pfam" id="PF22381">
    <property type="entry name" value="Staph_reg_Sar_Rot"/>
    <property type="match status" value="1"/>
</dbReference>
<dbReference type="PRINTS" id="PR00598">
    <property type="entry name" value="HTHMARR"/>
</dbReference>
<dbReference type="GO" id="GO:0003700">
    <property type="term" value="F:DNA-binding transcription factor activity"/>
    <property type="evidence" value="ECO:0007669"/>
    <property type="project" value="InterPro"/>
</dbReference>
<organism evidence="8 9">
    <name type="scientific">Roseibium album</name>
    <dbReference type="NCBI Taxonomy" id="311410"/>
    <lineage>
        <taxon>Bacteria</taxon>
        <taxon>Pseudomonadati</taxon>
        <taxon>Pseudomonadota</taxon>
        <taxon>Alphaproteobacteria</taxon>
        <taxon>Hyphomicrobiales</taxon>
        <taxon>Stappiaceae</taxon>
        <taxon>Roseibium</taxon>
    </lineage>
</organism>
<dbReference type="InterPro" id="IPR000835">
    <property type="entry name" value="HTH_MarR-typ"/>
</dbReference>
<proteinExistence type="predicted"/>
<dbReference type="GO" id="GO:0003677">
    <property type="term" value="F:DNA binding"/>
    <property type="evidence" value="ECO:0007669"/>
    <property type="project" value="UniProtKB-KW"/>
</dbReference>
<dbReference type="PANTHER" id="PTHR33164:SF5">
    <property type="entry name" value="ORGANIC HYDROPEROXIDE RESISTANCE TRANSCRIPTIONAL REGULATOR"/>
    <property type="match status" value="1"/>
</dbReference>
<dbReference type="GO" id="GO:0005737">
    <property type="term" value="C:cytoplasm"/>
    <property type="evidence" value="ECO:0007669"/>
    <property type="project" value="UniProtKB-SubCell"/>
</dbReference>
<reference evidence="9" key="1">
    <citation type="submission" date="2015-07" db="EMBL/GenBank/DDBJ databases">
        <authorList>
            <person name="Rodrigo-Torres Lidia"/>
            <person name="Arahal R.David."/>
        </authorList>
    </citation>
    <scope>NUCLEOTIDE SEQUENCE [LARGE SCALE GENOMIC DNA]</scope>
    <source>
        <strain evidence="9">CECT 5096</strain>
    </source>
</reference>
<dbReference type="FunFam" id="1.10.10.10:FF:000163">
    <property type="entry name" value="MarR family transcriptional regulator"/>
    <property type="match status" value="1"/>
</dbReference>
<dbReference type="EMBL" id="CXWC01000001">
    <property type="protein sequence ID" value="CTQ63626.1"/>
    <property type="molecule type" value="Genomic_DNA"/>
</dbReference>
<dbReference type="GO" id="GO:0006950">
    <property type="term" value="P:response to stress"/>
    <property type="evidence" value="ECO:0007669"/>
    <property type="project" value="TreeGrafter"/>
</dbReference>
<evidence type="ECO:0000256" key="1">
    <source>
        <dbReference type="ARBA" id="ARBA00004496"/>
    </source>
</evidence>
<evidence type="ECO:0000313" key="9">
    <source>
        <dbReference type="Proteomes" id="UP000049983"/>
    </source>
</evidence>
<dbReference type="Gene3D" id="1.10.10.10">
    <property type="entry name" value="Winged helix-like DNA-binding domain superfamily/Winged helix DNA-binding domain"/>
    <property type="match status" value="1"/>
</dbReference>
<evidence type="ECO:0000313" key="8">
    <source>
        <dbReference type="EMBL" id="CTQ63626.1"/>
    </source>
</evidence>
<feature type="region of interest" description="Disordered" evidence="6">
    <location>
        <begin position="1"/>
        <end position="81"/>
    </location>
</feature>
<dbReference type="InterPro" id="IPR039422">
    <property type="entry name" value="MarR/SlyA-like"/>
</dbReference>
<name>A0A0M6ZBY8_9HYPH</name>
<accession>A0A0M6ZBY8</accession>
<feature type="compositionally biased region" description="Basic residues" evidence="6">
    <location>
        <begin position="34"/>
        <end position="45"/>
    </location>
</feature>
<feature type="compositionally biased region" description="Basic and acidic residues" evidence="6">
    <location>
        <begin position="13"/>
        <end position="27"/>
    </location>
</feature>
<gene>
    <name evidence="8" type="primary">ohrR_1</name>
    <name evidence="8" type="ORF">LA5096_00077</name>
</gene>
<evidence type="ECO:0000256" key="2">
    <source>
        <dbReference type="ARBA" id="ARBA00022490"/>
    </source>
</evidence>
<dbReference type="InterPro" id="IPR036390">
    <property type="entry name" value="WH_DNA-bd_sf"/>
</dbReference>
<dbReference type="InterPro" id="IPR036388">
    <property type="entry name" value="WH-like_DNA-bd_sf"/>
</dbReference>
<keyword evidence="3" id="KW-0805">Transcription regulation</keyword>
<evidence type="ECO:0000256" key="4">
    <source>
        <dbReference type="ARBA" id="ARBA00023125"/>
    </source>
</evidence>
<keyword evidence="9" id="KW-1185">Reference proteome</keyword>
<dbReference type="PANTHER" id="PTHR33164">
    <property type="entry name" value="TRANSCRIPTIONAL REGULATOR, MARR FAMILY"/>
    <property type="match status" value="1"/>
</dbReference>
<keyword evidence="5" id="KW-0804">Transcription</keyword>
<evidence type="ECO:0000256" key="3">
    <source>
        <dbReference type="ARBA" id="ARBA00023015"/>
    </source>
</evidence>
<sequence length="228" mass="24924">MSLLDAIGISAPEETKKPKNDTSEKAKASSGQPSRKRPVRTKTSRKSGADPDPIEEVQENASGKTERADGTVSSAVDDGIPDATAPLPLDRYLCFALYSANHAMHGVYKGLLKEIGLTYPQFLAMTVLWETNNVPVGKITTKLQLDTNTLTPLLKRLEAMGLVTRTRNTKDERQVILKLTRKGRALQKKTEHFGTCVLSSTGTSIEEVMDLQGRIMKLRDNLRAAGSS</sequence>
<dbReference type="SMART" id="SM00347">
    <property type="entry name" value="HTH_MARR"/>
    <property type="match status" value="1"/>
</dbReference>
<comment type="subcellular location">
    <subcellularLocation>
        <location evidence="1">Cytoplasm</location>
    </subcellularLocation>
</comment>
<keyword evidence="4" id="KW-0238">DNA-binding</keyword>
<dbReference type="PROSITE" id="PS50995">
    <property type="entry name" value="HTH_MARR_2"/>
    <property type="match status" value="1"/>
</dbReference>
<dbReference type="AlphaFoldDB" id="A0A0M6ZBY8"/>
<evidence type="ECO:0000256" key="5">
    <source>
        <dbReference type="ARBA" id="ARBA00023163"/>
    </source>
</evidence>
<dbReference type="SUPFAM" id="SSF46785">
    <property type="entry name" value="Winged helix' DNA-binding domain"/>
    <property type="match status" value="1"/>
</dbReference>
<protein>
    <submittedName>
        <fullName evidence="8">Organic hydroperoxide resistance transcriptional regulator</fullName>
    </submittedName>
</protein>
<keyword evidence="2" id="KW-0963">Cytoplasm</keyword>
<dbReference type="InterPro" id="IPR055166">
    <property type="entry name" value="Transc_reg_Sar_Rot_HTH"/>
</dbReference>
<feature type="domain" description="HTH marR-type" evidence="7">
    <location>
        <begin position="90"/>
        <end position="220"/>
    </location>
</feature>